<dbReference type="RefSeq" id="XP_020022403.1">
    <property type="nucleotide sequence ID" value="XM_020166814.1"/>
</dbReference>
<dbReference type="CDD" id="cd07765">
    <property type="entry name" value="KRAB_A-box"/>
    <property type="match status" value="1"/>
</dbReference>
<proteinExistence type="predicted"/>
<accession>A0A8B7US72</accession>
<reference evidence="2" key="1">
    <citation type="submission" date="2025-08" db="UniProtKB">
        <authorList>
            <consortium name="RefSeq"/>
        </authorList>
    </citation>
    <scope>IDENTIFICATION</scope>
    <source>
        <tissue evidence="2">Leukocyte</tissue>
    </source>
</reference>
<dbReference type="PANTHER" id="PTHR23232">
    <property type="entry name" value="KRAB DOMAIN C2H2 ZINC FINGER"/>
    <property type="match status" value="1"/>
</dbReference>
<protein>
    <submittedName>
        <fullName evidence="2">Zinc finger protein 354C-like</fullName>
    </submittedName>
</protein>
<dbReference type="PROSITE" id="PS50805">
    <property type="entry name" value="KRAB"/>
    <property type="match status" value="1"/>
</dbReference>
<dbReference type="PANTHER" id="PTHR23232:SF142">
    <property type="entry name" value="GASTRULA ZINC FINGER PROTEIN XLCGF57.1-LIKE-RELATED"/>
    <property type="match status" value="1"/>
</dbReference>
<sequence>MAVDLLPTQVSESVTFWDVAVLFSKDEWSHLDSAQRSLYREVMIENYSNLVLLGISVSTPELICQLQQGEDPCMARRGYPPDCLGE</sequence>
<dbReference type="AlphaFoldDB" id="A0A8B7US72"/>
<dbReference type="SMART" id="SM00349">
    <property type="entry name" value="KRAB"/>
    <property type="match status" value="1"/>
</dbReference>
<dbReference type="Gene3D" id="6.10.140.140">
    <property type="match status" value="1"/>
</dbReference>
<evidence type="ECO:0000313" key="2">
    <source>
        <dbReference type="RefSeq" id="XP_020022403.1"/>
    </source>
</evidence>
<feature type="domain" description="KRAB" evidence="1">
    <location>
        <begin position="14"/>
        <end position="85"/>
    </location>
</feature>
<dbReference type="InterPro" id="IPR036051">
    <property type="entry name" value="KRAB_dom_sf"/>
</dbReference>
<dbReference type="KEGG" id="ccan:109688445"/>
<name>A0A8B7US72_CASCN</name>
<dbReference type="GO" id="GO:0006355">
    <property type="term" value="P:regulation of DNA-templated transcription"/>
    <property type="evidence" value="ECO:0007669"/>
    <property type="project" value="InterPro"/>
</dbReference>
<dbReference type="InterPro" id="IPR050169">
    <property type="entry name" value="Krueppel_C2H2_ZnF"/>
</dbReference>
<dbReference type="OrthoDB" id="40579at2759"/>
<dbReference type="Pfam" id="PF01352">
    <property type="entry name" value="KRAB"/>
    <property type="match status" value="1"/>
</dbReference>
<organism evidence="2">
    <name type="scientific">Castor canadensis</name>
    <name type="common">American beaver</name>
    <dbReference type="NCBI Taxonomy" id="51338"/>
    <lineage>
        <taxon>Eukaryota</taxon>
        <taxon>Metazoa</taxon>
        <taxon>Chordata</taxon>
        <taxon>Craniata</taxon>
        <taxon>Vertebrata</taxon>
        <taxon>Euteleostomi</taxon>
        <taxon>Mammalia</taxon>
        <taxon>Eutheria</taxon>
        <taxon>Euarchontoglires</taxon>
        <taxon>Glires</taxon>
        <taxon>Rodentia</taxon>
        <taxon>Castorimorpha</taxon>
        <taxon>Castoridae</taxon>
        <taxon>Castor</taxon>
    </lineage>
</organism>
<dbReference type="SUPFAM" id="SSF109640">
    <property type="entry name" value="KRAB domain (Kruppel-associated box)"/>
    <property type="match status" value="1"/>
</dbReference>
<evidence type="ECO:0000259" key="1">
    <source>
        <dbReference type="PROSITE" id="PS50805"/>
    </source>
</evidence>
<gene>
    <name evidence="2" type="primary">LOC109688445</name>
</gene>
<dbReference type="InterPro" id="IPR001909">
    <property type="entry name" value="KRAB"/>
</dbReference>